<evidence type="ECO:0000313" key="2">
    <source>
        <dbReference type="Proteomes" id="UP000239522"/>
    </source>
</evidence>
<dbReference type="EMBL" id="MQUA01000013">
    <property type="protein sequence ID" value="PQB06943.1"/>
    <property type="molecule type" value="Genomic_DNA"/>
</dbReference>
<reference evidence="1 2" key="1">
    <citation type="submission" date="2016-11" db="EMBL/GenBank/DDBJ databases">
        <title>Trade-off between light-utilization and light-protection in marine flavobacteria.</title>
        <authorList>
            <person name="Kumagai Y."/>
        </authorList>
    </citation>
    <scope>NUCLEOTIDE SEQUENCE [LARGE SCALE GENOMIC DNA]</scope>
    <source>
        <strain evidence="1 2">ATCC 700397</strain>
    </source>
</reference>
<comment type="caution">
    <text evidence="1">The sequence shown here is derived from an EMBL/GenBank/DDBJ whole genome shotgun (WGS) entry which is preliminary data.</text>
</comment>
<accession>A0A2S7KWQ9</accession>
<evidence type="ECO:0000313" key="1">
    <source>
        <dbReference type="EMBL" id="PQB06943.1"/>
    </source>
</evidence>
<proteinExistence type="predicted"/>
<keyword evidence="2" id="KW-1185">Reference proteome</keyword>
<dbReference type="AlphaFoldDB" id="A0A2S7KWQ9"/>
<name>A0A2S7KWQ9_9FLAO</name>
<organism evidence="1 2">
    <name type="scientific">Polaribacter filamentus</name>
    <dbReference type="NCBI Taxonomy" id="53483"/>
    <lineage>
        <taxon>Bacteria</taxon>
        <taxon>Pseudomonadati</taxon>
        <taxon>Bacteroidota</taxon>
        <taxon>Flavobacteriia</taxon>
        <taxon>Flavobacteriales</taxon>
        <taxon>Flavobacteriaceae</taxon>
    </lineage>
</organism>
<gene>
    <name evidence="1" type="ORF">BST83_07080</name>
</gene>
<sequence length="80" mass="9822">MVKAINNYKQILLFGHLGGLIYYRKLPSCLYNRYFLNFYNITFYRPEKQGKRSTQNHGKLKKELYNLDWIYALEKKLFYQ</sequence>
<protein>
    <submittedName>
        <fullName evidence="1">Uncharacterized protein</fullName>
    </submittedName>
</protein>
<dbReference type="Proteomes" id="UP000239522">
    <property type="component" value="Unassembled WGS sequence"/>
</dbReference>